<dbReference type="Proteomes" id="UP000037594">
    <property type="component" value="Unassembled WGS sequence"/>
</dbReference>
<feature type="domain" description="Luciferase-like" evidence="2">
    <location>
        <begin position="43"/>
        <end position="336"/>
    </location>
</feature>
<dbReference type="OrthoDB" id="9775082at2"/>
<dbReference type="Pfam" id="PF00296">
    <property type="entry name" value="Bac_luciferase"/>
    <property type="match status" value="1"/>
</dbReference>
<gene>
    <name evidence="3" type="ORF">ACT17_18865</name>
</gene>
<dbReference type="InterPro" id="IPR036661">
    <property type="entry name" value="Luciferase-like_sf"/>
</dbReference>
<dbReference type="RefSeq" id="WP_019347151.1">
    <property type="nucleotide sequence ID" value="NZ_AGSZ01000501.1"/>
</dbReference>
<dbReference type="CDD" id="cd01097">
    <property type="entry name" value="Tetrahydromethanopterin_reductase"/>
    <property type="match status" value="1"/>
</dbReference>
<sequence length="374" mass="40916">MPLELASFFRTTLPLDLSGLGALDDGRYHSLWLPDHLVSFWPDSIWTAEFTDLAELSPSPHRYLDALSLAGAVAARTTRTRLATSVLDTVRRHPVMLAQSALTLSHLSDGRFILGLGAGERENLAPYGFDHRSAVSRFAEALRLIRLLWNTDGPIDFAGQYFTLEHARLDTELHHTGPPPIWIGANGPRMLRLVGEFGDGWWPTGSAGPESYANQLASIREAAEQAGRDPGAITPAKMVVCLIGEPDELSAIVQRPLVKSLVLQLTADALRTTGHRHPMGEHWRGIQDIDPRVLTRDRLLRLFEQVDPAAILSVVPHGTPKQVAAQIAEFAEAGARVVSVLDYSGMAGQAYAAESARKVREVEDELLQLTEGTP</sequence>
<protein>
    <submittedName>
        <fullName evidence="3">Luciferase</fullName>
    </submittedName>
</protein>
<evidence type="ECO:0000313" key="3">
    <source>
        <dbReference type="EMBL" id="KMV16712.1"/>
    </source>
</evidence>
<dbReference type="PANTHER" id="PTHR43244:SF1">
    <property type="entry name" value="5,10-METHYLENETETRAHYDROMETHANOPTERIN REDUCTASE"/>
    <property type="match status" value="1"/>
</dbReference>
<dbReference type="GO" id="GO:0016705">
    <property type="term" value="F:oxidoreductase activity, acting on paired donors, with incorporation or reduction of molecular oxygen"/>
    <property type="evidence" value="ECO:0007669"/>
    <property type="project" value="InterPro"/>
</dbReference>
<name>A0A0J8U6N6_9MYCO</name>
<dbReference type="PANTHER" id="PTHR43244">
    <property type="match status" value="1"/>
</dbReference>
<comment type="caution">
    <text evidence="3">The sequence shown here is derived from an EMBL/GenBank/DDBJ whole genome shotgun (WGS) entry which is preliminary data.</text>
</comment>
<evidence type="ECO:0000313" key="4">
    <source>
        <dbReference type="Proteomes" id="UP000037594"/>
    </source>
</evidence>
<dbReference type="EMBL" id="LFOD01000018">
    <property type="protein sequence ID" value="KMV16712.1"/>
    <property type="molecule type" value="Genomic_DNA"/>
</dbReference>
<dbReference type="PATRIC" id="fig|451644.5.peg.3898"/>
<evidence type="ECO:0000259" key="2">
    <source>
        <dbReference type="Pfam" id="PF00296"/>
    </source>
</evidence>
<keyword evidence="1" id="KW-0560">Oxidoreductase</keyword>
<dbReference type="Gene3D" id="3.20.20.30">
    <property type="entry name" value="Luciferase-like domain"/>
    <property type="match status" value="1"/>
</dbReference>
<reference evidence="3 4" key="1">
    <citation type="submission" date="2015-06" db="EMBL/GenBank/DDBJ databases">
        <title>Genome sequence of Mycobacterium conceptionense strain MLE.</title>
        <authorList>
            <person name="Greninger A.L."/>
            <person name="Cunningham G."/>
            <person name="Chiu C.Y."/>
            <person name="Miller S."/>
        </authorList>
    </citation>
    <scope>NUCLEOTIDE SEQUENCE [LARGE SCALE GENOMIC DNA]</scope>
    <source>
        <strain evidence="3 4">MLE</strain>
    </source>
</reference>
<dbReference type="SUPFAM" id="SSF51679">
    <property type="entry name" value="Bacterial luciferase-like"/>
    <property type="match status" value="1"/>
</dbReference>
<dbReference type="InterPro" id="IPR050564">
    <property type="entry name" value="F420-G6PD/mer"/>
</dbReference>
<accession>A0A0J8U6N6</accession>
<proteinExistence type="predicted"/>
<organism evidence="3 4">
    <name type="scientific">Mycolicibacterium conceptionense</name>
    <dbReference type="NCBI Taxonomy" id="451644"/>
    <lineage>
        <taxon>Bacteria</taxon>
        <taxon>Bacillati</taxon>
        <taxon>Actinomycetota</taxon>
        <taxon>Actinomycetes</taxon>
        <taxon>Mycobacteriales</taxon>
        <taxon>Mycobacteriaceae</taxon>
        <taxon>Mycolicibacterium</taxon>
    </lineage>
</organism>
<dbReference type="InterPro" id="IPR011251">
    <property type="entry name" value="Luciferase-like_dom"/>
</dbReference>
<dbReference type="AlphaFoldDB" id="A0A0J8U6N6"/>
<evidence type="ECO:0000256" key="1">
    <source>
        <dbReference type="ARBA" id="ARBA00023002"/>
    </source>
</evidence>